<dbReference type="EMBL" id="KI966430">
    <property type="protein sequence ID" value="EWC45153.1"/>
    <property type="molecule type" value="Genomic_DNA"/>
</dbReference>
<accession>W7HYY7</accession>
<gene>
    <name evidence="2" type="ORF">DRE_06041</name>
</gene>
<feature type="transmembrane region" description="Helical" evidence="1">
    <location>
        <begin position="345"/>
        <end position="369"/>
    </location>
</feature>
<keyword evidence="3" id="KW-1185">Reference proteome</keyword>
<keyword evidence="1" id="KW-0472">Membrane</keyword>
<dbReference type="HOGENOM" id="CLU_056031_0_0_1"/>
<organism evidence="2 3">
    <name type="scientific">Drechslerella stenobrocha 248</name>
    <dbReference type="NCBI Taxonomy" id="1043628"/>
    <lineage>
        <taxon>Eukaryota</taxon>
        <taxon>Fungi</taxon>
        <taxon>Dikarya</taxon>
        <taxon>Ascomycota</taxon>
        <taxon>Pezizomycotina</taxon>
        <taxon>Orbiliomycetes</taxon>
        <taxon>Orbiliales</taxon>
        <taxon>Orbiliaceae</taxon>
        <taxon>Drechslerella</taxon>
    </lineage>
</organism>
<evidence type="ECO:0000313" key="2">
    <source>
        <dbReference type="EMBL" id="EWC45153.1"/>
    </source>
</evidence>
<feature type="transmembrane region" description="Helical" evidence="1">
    <location>
        <begin position="381"/>
        <end position="404"/>
    </location>
</feature>
<keyword evidence="1" id="KW-0812">Transmembrane</keyword>
<dbReference type="OrthoDB" id="2830640at2759"/>
<evidence type="ECO:0000256" key="1">
    <source>
        <dbReference type="SAM" id="Phobius"/>
    </source>
</evidence>
<evidence type="ECO:0000313" key="3">
    <source>
        <dbReference type="Proteomes" id="UP000024837"/>
    </source>
</evidence>
<dbReference type="Proteomes" id="UP000024837">
    <property type="component" value="Unassembled WGS sequence"/>
</dbReference>
<reference evidence="2 3" key="1">
    <citation type="submission" date="2013-05" db="EMBL/GenBank/DDBJ databases">
        <title>Drechslerella stenobrocha genome reveals carnivorous origination and mechanical trapping mechanism of predatory fungi.</title>
        <authorList>
            <person name="Liu X."/>
            <person name="Zhang W."/>
            <person name="Liu K."/>
        </authorList>
    </citation>
    <scope>NUCLEOTIDE SEQUENCE [LARGE SCALE GENOMIC DNA]</scope>
    <source>
        <strain evidence="2 3">248</strain>
    </source>
</reference>
<sequence length="426" mass="49020">MCAATYRGFVTSATVIERSQWRIQGPINWENLCPEKAQHFIKTAPVRDTRANMERNRFRMLLVQPPDSYTTFDWTHFFKSGGSAVLRAAGEACWIGDEFKYYVEKGTTGATVVETENSISLIAQTPKDNLPFFSLALTELNNGRQKSDADWVCLVFADQGVDLEKLMCNVPFPSDFSPPFSPDLMFLPVSLLQWQVEQTRDHVNYLTERIVGQDEKLISEAPVFDKIKRLEEIRSALFRLEKEHLMLHRRWTFEQDLAAKLLQCFQAIERRKSHDELATYSQKLRQRVHTQSDLSSTLRHDLDTVPEKIRFQHAMIDGKINITIAHNSGLAANAARRDSSFMKTIAIITLLFLPGTFVAAVFSMSMFTWESDGSVVVSRHLWLYFAIAVPLTLVVMIIWVLWTLRGEKDYRKKAIADPEKVYMRRI</sequence>
<name>W7HYY7_9PEZI</name>
<dbReference type="Gene3D" id="1.20.58.340">
    <property type="entry name" value="Magnesium transport protein CorA, transmembrane region"/>
    <property type="match status" value="1"/>
</dbReference>
<proteinExistence type="predicted"/>
<keyword evidence="1" id="KW-1133">Transmembrane helix</keyword>
<dbReference type="AlphaFoldDB" id="W7HYY7"/>
<protein>
    <submittedName>
        <fullName evidence="2">Uncharacterized protein</fullName>
    </submittedName>
</protein>